<gene>
    <name evidence="2" type="primary">LOC108072809</name>
</gene>
<evidence type="ECO:0000313" key="2">
    <source>
        <dbReference type="RefSeq" id="XP_017019591.1"/>
    </source>
</evidence>
<name>A0A6P4IA25_DROKI</name>
<dbReference type="AlphaFoldDB" id="A0A6P4IA25"/>
<evidence type="ECO:0000313" key="1">
    <source>
        <dbReference type="Proteomes" id="UP001652661"/>
    </source>
</evidence>
<reference evidence="2" key="1">
    <citation type="submission" date="2025-08" db="UniProtKB">
        <authorList>
            <consortium name="RefSeq"/>
        </authorList>
    </citation>
    <scope>IDENTIFICATION</scope>
    <source>
        <strain evidence="2">14028-0561.14</strain>
        <tissue evidence="2">Whole fly</tissue>
    </source>
</reference>
<proteinExistence type="predicted"/>
<dbReference type="OMA" id="CKDGPCR"/>
<evidence type="ECO:0008006" key="3">
    <source>
        <dbReference type="Google" id="ProtNLM"/>
    </source>
</evidence>
<sequence length="86" mass="9841">MVARLIMSFLLLGEHILPRTKLLHQSLIPVRGMARRRGHSTEKGKKICERNRFFGGCFRTNQAYRKKQKGTCCRDPCKDGACHPGK</sequence>
<accession>A0A6P4IA25</accession>
<protein>
    <recommendedName>
        <fullName evidence="3">Secreted protein</fullName>
    </recommendedName>
</protein>
<dbReference type="Proteomes" id="UP001652661">
    <property type="component" value="Chromosome 3L"/>
</dbReference>
<dbReference type="GeneID" id="108072809"/>
<keyword evidence="1" id="KW-1185">Reference proteome</keyword>
<dbReference type="RefSeq" id="XP_017019591.1">
    <property type="nucleotide sequence ID" value="XM_017164102.3"/>
</dbReference>
<organism evidence="1 2">
    <name type="scientific">Drosophila kikkawai</name>
    <name type="common">Fruit fly</name>
    <dbReference type="NCBI Taxonomy" id="30033"/>
    <lineage>
        <taxon>Eukaryota</taxon>
        <taxon>Metazoa</taxon>
        <taxon>Ecdysozoa</taxon>
        <taxon>Arthropoda</taxon>
        <taxon>Hexapoda</taxon>
        <taxon>Insecta</taxon>
        <taxon>Pterygota</taxon>
        <taxon>Neoptera</taxon>
        <taxon>Endopterygota</taxon>
        <taxon>Diptera</taxon>
        <taxon>Brachycera</taxon>
        <taxon>Muscomorpha</taxon>
        <taxon>Ephydroidea</taxon>
        <taxon>Drosophilidae</taxon>
        <taxon>Drosophila</taxon>
        <taxon>Sophophora</taxon>
    </lineage>
</organism>
<dbReference type="OrthoDB" id="7825958at2759"/>